<comment type="caution">
    <text evidence="2">The sequence shown here is derived from an EMBL/GenBank/DDBJ whole genome shotgun (WGS) entry which is preliminary data.</text>
</comment>
<dbReference type="Proteomes" id="UP000219564">
    <property type="component" value="Unassembled WGS sequence"/>
</dbReference>
<feature type="region of interest" description="Disordered" evidence="1">
    <location>
        <begin position="1"/>
        <end position="43"/>
    </location>
</feature>
<organism evidence="2 3">
    <name type="scientific">Pseudomonas lundensis</name>
    <dbReference type="NCBI Taxonomy" id="86185"/>
    <lineage>
        <taxon>Bacteria</taxon>
        <taxon>Pseudomonadati</taxon>
        <taxon>Pseudomonadota</taxon>
        <taxon>Gammaproteobacteria</taxon>
        <taxon>Pseudomonadales</taxon>
        <taxon>Pseudomonadaceae</taxon>
        <taxon>Pseudomonas</taxon>
    </lineage>
</organism>
<feature type="compositionally biased region" description="Basic and acidic residues" evidence="1">
    <location>
        <begin position="25"/>
        <end position="43"/>
    </location>
</feature>
<evidence type="ECO:0000313" key="3">
    <source>
        <dbReference type="Proteomes" id="UP000219564"/>
    </source>
</evidence>
<gene>
    <name evidence="2" type="ORF">PLUA15_240031</name>
</gene>
<dbReference type="EMBL" id="OBKZ01000017">
    <property type="protein sequence ID" value="SOB52618.1"/>
    <property type="molecule type" value="Genomic_DNA"/>
</dbReference>
<proteinExistence type="predicted"/>
<evidence type="ECO:0000313" key="2">
    <source>
        <dbReference type="EMBL" id="SOB52618.1"/>
    </source>
</evidence>
<feature type="compositionally biased region" description="Polar residues" evidence="1">
    <location>
        <begin position="7"/>
        <end position="24"/>
    </location>
</feature>
<protein>
    <submittedName>
        <fullName evidence="2">Uncharacterized protein</fullName>
    </submittedName>
</protein>
<accession>A0AAX2H7G8</accession>
<evidence type="ECO:0000256" key="1">
    <source>
        <dbReference type="SAM" id="MobiDB-lite"/>
    </source>
</evidence>
<reference evidence="2 3" key="1">
    <citation type="submission" date="2017-08" db="EMBL/GenBank/DDBJ databases">
        <authorList>
            <person name="Chaillou S."/>
        </authorList>
    </citation>
    <scope>NUCLEOTIDE SEQUENCE [LARGE SCALE GENOMIC DNA]</scope>
    <source>
        <strain evidence="2 3">MFPA15A1205</strain>
    </source>
</reference>
<dbReference type="AlphaFoldDB" id="A0AAX2H7G8"/>
<name>A0AAX2H7G8_9PSED</name>
<sequence>MGYYMAMNTQALPDTETLDSQTDQQHLEQLELTDAEKEELTAD</sequence>
<dbReference type="RefSeq" id="WP_257016741.1">
    <property type="nucleotide sequence ID" value="NZ_JAAQYE010000023.1"/>
</dbReference>